<keyword evidence="4" id="KW-1185">Reference proteome</keyword>
<feature type="signal peptide" evidence="1">
    <location>
        <begin position="1"/>
        <end position="24"/>
    </location>
</feature>
<evidence type="ECO:0000256" key="1">
    <source>
        <dbReference type="SAM" id="SignalP"/>
    </source>
</evidence>
<dbReference type="Pfam" id="PF00415">
    <property type="entry name" value="RCC1"/>
    <property type="match status" value="1"/>
</dbReference>
<organism evidence="3 4">
    <name type="scientific">Cohnella boryungensis</name>
    <dbReference type="NCBI Taxonomy" id="768479"/>
    <lineage>
        <taxon>Bacteria</taxon>
        <taxon>Bacillati</taxon>
        <taxon>Bacillota</taxon>
        <taxon>Bacilli</taxon>
        <taxon>Bacillales</taxon>
        <taxon>Paenibacillaceae</taxon>
        <taxon>Cohnella</taxon>
    </lineage>
</organism>
<dbReference type="SUPFAM" id="SSF55383">
    <property type="entry name" value="Copper amine oxidase, domain N"/>
    <property type="match status" value="1"/>
</dbReference>
<protein>
    <submittedName>
        <fullName evidence="3">Stalk domain-containing protein</fullName>
    </submittedName>
</protein>
<dbReference type="RefSeq" id="WP_204605793.1">
    <property type="nucleotide sequence ID" value="NZ_JBHSED010000017.1"/>
</dbReference>
<dbReference type="Pfam" id="PF07833">
    <property type="entry name" value="Cu_amine_oxidN1"/>
    <property type="match status" value="1"/>
</dbReference>
<dbReference type="Proteomes" id="UP001595755">
    <property type="component" value="Unassembled WGS sequence"/>
</dbReference>
<feature type="domain" description="Copper amine oxidase-like N-terminal" evidence="2">
    <location>
        <begin position="385"/>
        <end position="496"/>
    </location>
</feature>
<dbReference type="SUPFAM" id="SSF50985">
    <property type="entry name" value="RCC1/BLIP-II"/>
    <property type="match status" value="1"/>
</dbReference>
<proteinExistence type="predicted"/>
<keyword evidence="1" id="KW-0732">Signal</keyword>
<dbReference type="InterPro" id="IPR009091">
    <property type="entry name" value="RCC1/BLIP-II"/>
</dbReference>
<sequence length="499" mass="55409">MRKTILSAALAILLCTGVSSLAAAQSEKIAESTTIKSFDTGSLVKKDGTYWIWGGAHAVPTQLPALSEVERTFPGGLFMKKDLSVWRWERASLSTVNVQVHPVRELRDIVDVYPTWQDTLVLLGNGTVYRIPSNEGLLDFNEIALLNGIDGVIDIRPYYENYENIQKRGDWTWTFLRSDGTVWKNVRTLSSFQPIQGLEDVVSLGSSLALKKDGTVWTWPTLLTDEQEAGGALTATRVVGLKDIRKSKAGLAIDAQARLWFYGPTITGFSDGTMSYWPDAPILLTTIGNVKDAYLVERSLIVWTEEGKVYEASVERERMPADPVFKLLDSEVAEIKAENRYVIWQKKDGALWGWGVNKNHQLGYGDKEFMHQTPVPVQKPISIQLNGEPVALANGVVVRRNQAFVPLRSIFERLGATISWNNADKIATITRTAEDDKPALTIIVNYRTGTTEINGVQTANSTFSSVGGASYLPLRLISESLGAKVDWVRKEDKITILMQ</sequence>
<dbReference type="Gene3D" id="3.30.457.10">
    <property type="entry name" value="Copper amine oxidase-like, N-terminal domain"/>
    <property type="match status" value="1"/>
</dbReference>
<dbReference type="InterPro" id="IPR012854">
    <property type="entry name" value="Cu_amine_oxidase-like_N"/>
</dbReference>
<evidence type="ECO:0000313" key="3">
    <source>
        <dbReference type="EMBL" id="MFC4303986.1"/>
    </source>
</evidence>
<evidence type="ECO:0000259" key="2">
    <source>
        <dbReference type="Pfam" id="PF07833"/>
    </source>
</evidence>
<comment type="caution">
    <text evidence="3">The sequence shown here is derived from an EMBL/GenBank/DDBJ whole genome shotgun (WGS) entry which is preliminary data.</text>
</comment>
<accession>A0ABV8S8S5</accession>
<reference evidence="4" key="1">
    <citation type="journal article" date="2019" name="Int. J. Syst. Evol. Microbiol.">
        <title>The Global Catalogue of Microorganisms (GCM) 10K type strain sequencing project: providing services to taxonomists for standard genome sequencing and annotation.</title>
        <authorList>
            <consortium name="The Broad Institute Genomics Platform"/>
            <consortium name="The Broad Institute Genome Sequencing Center for Infectious Disease"/>
            <person name="Wu L."/>
            <person name="Ma J."/>
        </authorList>
    </citation>
    <scope>NUCLEOTIDE SEQUENCE [LARGE SCALE GENOMIC DNA]</scope>
    <source>
        <strain evidence="4">CGMCC 4.1641</strain>
    </source>
</reference>
<dbReference type="EMBL" id="JBHSED010000017">
    <property type="protein sequence ID" value="MFC4303986.1"/>
    <property type="molecule type" value="Genomic_DNA"/>
</dbReference>
<feature type="chain" id="PRO_5047381676" evidence="1">
    <location>
        <begin position="25"/>
        <end position="499"/>
    </location>
</feature>
<gene>
    <name evidence="3" type="ORF">ACFO1S_11105</name>
</gene>
<name>A0ABV8S8S5_9BACL</name>
<dbReference type="Gene3D" id="2.130.10.30">
    <property type="entry name" value="Regulator of chromosome condensation 1/beta-lactamase-inhibitor protein II"/>
    <property type="match status" value="1"/>
</dbReference>
<dbReference type="InterPro" id="IPR000408">
    <property type="entry name" value="Reg_chr_condens"/>
</dbReference>
<dbReference type="InterPro" id="IPR036582">
    <property type="entry name" value="Mao_N_sf"/>
</dbReference>
<evidence type="ECO:0000313" key="4">
    <source>
        <dbReference type="Proteomes" id="UP001595755"/>
    </source>
</evidence>